<proteinExistence type="predicted"/>
<comment type="caution">
    <text evidence="1">The sequence shown here is derived from an EMBL/GenBank/DDBJ whole genome shotgun (WGS) entry which is preliminary data.</text>
</comment>
<organism evidence="1">
    <name type="scientific">bioreactor metagenome</name>
    <dbReference type="NCBI Taxonomy" id="1076179"/>
    <lineage>
        <taxon>unclassified sequences</taxon>
        <taxon>metagenomes</taxon>
        <taxon>ecological metagenomes</taxon>
    </lineage>
</organism>
<reference evidence="1" key="1">
    <citation type="submission" date="2019-08" db="EMBL/GenBank/DDBJ databases">
        <authorList>
            <person name="Kucharzyk K."/>
            <person name="Murdoch R.W."/>
            <person name="Higgins S."/>
            <person name="Loffler F."/>
        </authorList>
    </citation>
    <scope>NUCLEOTIDE SEQUENCE</scope>
</reference>
<gene>
    <name evidence="1" type="ORF">SDC9_115628</name>
</gene>
<protein>
    <submittedName>
        <fullName evidence="1">Uncharacterized protein</fullName>
    </submittedName>
</protein>
<accession>A0A645C413</accession>
<evidence type="ECO:0000313" key="1">
    <source>
        <dbReference type="EMBL" id="MPM68694.1"/>
    </source>
</evidence>
<sequence length="225" mass="25182">MGEICPVAILRADVVCICADDRDFSNSFVQRQHTVVFQQRDAFPRGKKRAEPVLRAAEAVRRAAILRPLKQPHRNLDAQDIPDRLIQHALVQRAALHEANRALVKCGRGHHHIVSRAGCKQSGFVDVFCDKLLPHEARNVVPIRHNEARKAEFAAQNLPHRPLTRGKRRAVDGAIGGHNRRHTRLHRAPKRRQKRLLEFTKRHLGVAGIPPADGVAIADIVLCAG</sequence>
<dbReference type="EMBL" id="VSSQ01022405">
    <property type="protein sequence ID" value="MPM68694.1"/>
    <property type="molecule type" value="Genomic_DNA"/>
</dbReference>
<name>A0A645C413_9ZZZZ</name>
<dbReference type="AlphaFoldDB" id="A0A645C413"/>